<accession>A0ABR6VXH9</accession>
<evidence type="ECO:0008006" key="4">
    <source>
        <dbReference type="Google" id="ProtNLM"/>
    </source>
</evidence>
<dbReference type="RefSeq" id="WP_186641181.1">
    <property type="nucleotide sequence ID" value="NZ_JACOAF010000044.1"/>
</dbReference>
<dbReference type="Proteomes" id="UP000659698">
    <property type="component" value="Unassembled WGS sequence"/>
</dbReference>
<organism evidence="2 3">
    <name type="scientific">Rufibacter sediminis</name>
    <dbReference type="NCBI Taxonomy" id="2762756"/>
    <lineage>
        <taxon>Bacteria</taxon>
        <taxon>Pseudomonadati</taxon>
        <taxon>Bacteroidota</taxon>
        <taxon>Cytophagia</taxon>
        <taxon>Cytophagales</taxon>
        <taxon>Hymenobacteraceae</taxon>
        <taxon>Rufibacter</taxon>
    </lineage>
</organism>
<gene>
    <name evidence="2" type="ORF">H7U12_19270</name>
</gene>
<evidence type="ECO:0000313" key="2">
    <source>
        <dbReference type="EMBL" id="MBC3541843.1"/>
    </source>
</evidence>
<name>A0ABR6VXH9_9BACT</name>
<feature type="chain" id="PRO_5045832489" description="Transporter" evidence="1">
    <location>
        <begin position="28"/>
        <end position="362"/>
    </location>
</feature>
<dbReference type="EMBL" id="JACOAF010000044">
    <property type="protein sequence ID" value="MBC3541843.1"/>
    <property type="molecule type" value="Genomic_DNA"/>
</dbReference>
<evidence type="ECO:0000313" key="3">
    <source>
        <dbReference type="Proteomes" id="UP000659698"/>
    </source>
</evidence>
<keyword evidence="1" id="KW-0732">Signal</keyword>
<feature type="signal peptide" evidence="1">
    <location>
        <begin position="1"/>
        <end position="27"/>
    </location>
</feature>
<comment type="caution">
    <text evidence="2">The sequence shown here is derived from an EMBL/GenBank/DDBJ whole genome shotgun (WGS) entry which is preliminary data.</text>
</comment>
<proteinExistence type="predicted"/>
<keyword evidence="3" id="KW-1185">Reference proteome</keyword>
<evidence type="ECO:0000256" key="1">
    <source>
        <dbReference type="SAM" id="SignalP"/>
    </source>
</evidence>
<dbReference type="InterPro" id="IPR046495">
    <property type="entry name" value="DUF6588"/>
</dbReference>
<protein>
    <recommendedName>
        <fullName evidence="4">Transporter</fullName>
    </recommendedName>
</protein>
<dbReference type="Pfam" id="PF20230">
    <property type="entry name" value="DUF6588"/>
    <property type="match status" value="1"/>
</dbReference>
<sequence>MKHALRKFSLMALPVVGILLATPAVHAQQAVGNVIKAGQEDANKLIQAYIEPGGKAVGHGLNGGWFNSGKAMGLGRFDVRIFATGVFVPKDQTSFDISKLDLKNIRPANGESTIAPTIFGSDDDGPGMVVYGRNPVTNREEELTRFNTPPGIGFKNLPVPMAQVSVGLIKDTEIAVRFIPETKHEEYSGKLWGLGVKHGLKQWIPVVSAIPGFDITAFGGYTHFETAADLDINPDAAAYRTTQQQQAGYYDNQQLVFTTKAWTASLVASKTLSVITAYGGLRYSHVSTDVNVNGRFPITSFRVTPPNRYIEDVENPVMVKVEDSQIGLTAGLRLKLAFFSIYGEGTLAKYPTATAGIGLGFN</sequence>
<reference evidence="2 3" key="1">
    <citation type="journal article" date="2019" name="Int. J. Syst. Evol. Microbiol.">
        <title>Rufibacter sediminis sp. nov., isolated from freshwater lake sediment.</title>
        <authorList>
            <person name="Qu J.H."/>
            <person name="Zhang L.J."/>
            <person name="Fu Y.H."/>
            <person name="Li H.F."/>
        </authorList>
    </citation>
    <scope>NUCLEOTIDE SEQUENCE [LARGE SCALE GENOMIC DNA]</scope>
    <source>
        <strain evidence="2 3">H-1</strain>
    </source>
</reference>